<keyword evidence="2" id="KW-1185">Reference proteome</keyword>
<dbReference type="EMBL" id="BSTI01000035">
    <property type="protein sequence ID" value="GLY71385.1"/>
    <property type="molecule type" value="Genomic_DNA"/>
</dbReference>
<comment type="caution">
    <text evidence="1">The sequence shown here is derived from an EMBL/GenBank/DDBJ whole genome shotgun (WGS) entry which is preliminary data.</text>
</comment>
<organism evidence="1 2">
    <name type="scientific">Amycolatopsis taiwanensis</name>
    <dbReference type="NCBI Taxonomy" id="342230"/>
    <lineage>
        <taxon>Bacteria</taxon>
        <taxon>Bacillati</taxon>
        <taxon>Actinomycetota</taxon>
        <taxon>Actinomycetes</taxon>
        <taxon>Pseudonocardiales</taxon>
        <taxon>Pseudonocardiaceae</taxon>
        <taxon>Amycolatopsis</taxon>
    </lineage>
</organism>
<accession>A0A9W6RAW6</accession>
<dbReference type="AlphaFoldDB" id="A0A9W6RAW6"/>
<sequence length="85" mass="8992">MNNNRIATVGDLIAALTTYDPATPIRVATQPNYPMEHTLGHVVCTPNDAEGDGTPPTDPPIVWLGIGGQIGYLPRPAADALGWSR</sequence>
<protein>
    <submittedName>
        <fullName evidence="1">Uncharacterized protein</fullName>
    </submittedName>
</protein>
<evidence type="ECO:0000313" key="2">
    <source>
        <dbReference type="Proteomes" id="UP001165136"/>
    </source>
</evidence>
<proteinExistence type="predicted"/>
<name>A0A9W6RAW6_9PSEU</name>
<dbReference type="RefSeq" id="WP_285491160.1">
    <property type="nucleotide sequence ID" value="NZ_BSTI01000035.1"/>
</dbReference>
<gene>
    <name evidence="1" type="ORF">Atai01_80040</name>
</gene>
<dbReference type="Proteomes" id="UP001165136">
    <property type="component" value="Unassembled WGS sequence"/>
</dbReference>
<evidence type="ECO:0000313" key="1">
    <source>
        <dbReference type="EMBL" id="GLY71385.1"/>
    </source>
</evidence>
<reference evidence="1" key="1">
    <citation type="submission" date="2023-03" db="EMBL/GenBank/DDBJ databases">
        <title>Amycolatopsis taiwanensis NBRC 103393.</title>
        <authorList>
            <person name="Ichikawa N."/>
            <person name="Sato H."/>
            <person name="Tonouchi N."/>
        </authorList>
    </citation>
    <scope>NUCLEOTIDE SEQUENCE</scope>
    <source>
        <strain evidence="1">NBRC 103393</strain>
    </source>
</reference>